<dbReference type="RefSeq" id="WP_420849313.1">
    <property type="nucleotide sequence ID" value="NZ_CADFFP010000004.1"/>
</dbReference>
<dbReference type="InterPro" id="IPR021333">
    <property type="entry name" value="DUF2946"/>
</dbReference>
<evidence type="ECO:0000313" key="4">
    <source>
        <dbReference type="Proteomes" id="UP000248918"/>
    </source>
</evidence>
<gene>
    <name evidence="3" type="ORF">BX591_101130</name>
</gene>
<comment type="caution">
    <text evidence="3">The sequence shown here is derived from an EMBL/GenBank/DDBJ whole genome shotgun (WGS) entry which is preliminary data.</text>
</comment>
<accession>A0A329CYX5</accession>
<feature type="chain" id="PRO_5016365031" description="DUF2946 family protein" evidence="2">
    <location>
        <begin position="32"/>
        <end position="162"/>
    </location>
</feature>
<keyword evidence="2" id="KW-0732">Signal</keyword>
<sequence length="162" mass="17313">MSRFYRKIGSWLGLLAILMATLAPTISHTLAARDTAAGGMPEHCMMPSMASMQMGSMDSMKPMHAMASLHDMSSTQSNLSAQATASTPTDPTGKPTQHTSMSDGDACGYCSLLAHMPAVASVETLFTVAVRARQHIVATRFESVRRVEPLAFAQPRAPPFNA</sequence>
<dbReference type="Pfam" id="PF11162">
    <property type="entry name" value="DUF2946"/>
    <property type="match status" value="2"/>
</dbReference>
<evidence type="ECO:0000313" key="3">
    <source>
        <dbReference type="EMBL" id="RAS38801.1"/>
    </source>
</evidence>
<organism evidence="3 4">
    <name type="scientific">Paraburkholderia bryophila</name>
    <dbReference type="NCBI Taxonomy" id="420952"/>
    <lineage>
        <taxon>Bacteria</taxon>
        <taxon>Pseudomonadati</taxon>
        <taxon>Pseudomonadota</taxon>
        <taxon>Betaproteobacteria</taxon>
        <taxon>Burkholderiales</taxon>
        <taxon>Burkholderiaceae</taxon>
        <taxon>Paraburkholderia</taxon>
    </lineage>
</organism>
<protein>
    <recommendedName>
        <fullName evidence="5">DUF2946 family protein</fullName>
    </recommendedName>
</protein>
<feature type="signal peptide" evidence="2">
    <location>
        <begin position="1"/>
        <end position="31"/>
    </location>
</feature>
<dbReference type="Proteomes" id="UP000248918">
    <property type="component" value="Unassembled WGS sequence"/>
</dbReference>
<evidence type="ECO:0008006" key="5">
    <source>
        <dbReference type="Google" id="ProtNLM"/>
    </source>
</evidence>
<feature type="region of interest" description="Disordered" evidence="1">
    <location>
        <begin position="71"/>
        <end position="101"/>
    </location>
</feature>
<name>A0A329CYX5_9BURK</name>
<evidence type="ECO:0000256" key="2">
    <source>
        <dbReference type="SAM" id="SignalP"/>
    </source>
</evidence>
<evidence type="ECO:0000256" key="1">
    <source>
        <dbReference type="SAM" id="MobiDB-lite"/>
    </source>
</evidence>
<proteinExistence type="predicted"/>
<reference evidence="3 4" key="1">
    <citation type="submission" date="2018-06" db="EMBL/GenBank/DDBJ databases">
        <title>Genomic Encyclopedia of Type Strains, Phase III (KMG-III): the genomes of soil and plant-associated and newly described type strains.</title>
        <authorList>
            <person name="Whitman W."/>
        </authorList>
    </citation>
    <scope>NUCLEOTIDE SEQUENCE [LARGE SCALE GENOMIC DNA]</scope>
    <source>
        <strain evidence="3 4">LMG 23644</strain>
    </source>
</reference>
<dbReference type="AlphaFoldDB" id="A0A329CYX5"/>
<dbReference type="EMBL" id="QLTK01000001">
    <property type="protein sequence ID" value="RAS38801.1"/>
    <property type="molecule type" value="Genomic_DNA"/>
</dbReference>